<dbReference type="GO" id="GO:0043531">
    <property type="term" value="F:ADP binding"/>
    <property type="evidence" value="ECO:0007669"/>
    <property type="project" value="InterPro"/>
</dbReference>
<keyword evidence="2" id="KW-0433">Leucine-rich repeat</keyword>
<keyword evidence="3" id="KW-0677">Repeat</keyword>
<dbReference type="Gene3D" id="1.10.8.430">
    <property type="entry name" value="Helical domain of apoptotic protease-activating factors"/>
    <property type="match status" value="1"/>
</dbReference>
<dbReference type="GO" id="GO:0046872">
    <property type="term" value="F:metal ion binding"/>
    <property type="evidence" value="ECO:0007669"/>
    <property type="project" value="InterPro"/>
</dbReference>
<evidence type="ECO:0000256" key="2">
    <source>
        <dbReference type="ARBA" id="ARBA00022614"/>
    </source>
</evidence>
<dbReference type="Proteomes" id="UP001177003">
    <property type="component" value="Chromosome 7"/>
</dbReference>
<name>A0AA35ZJQ1_LACSI</name>
<dbReference type="Gene3D" id="3.40.50.300">
    <property type="entry name" value="P-loop containing nucleotide triphosphate hydrolases"/>
    <property type="match status" value="1"/>
</dbReference>
<dbReference type="InterPro" id="IPR032675">
    <property type="entry name" value="LRR_dom_sf"/>
</dbReference>
<reference evidence="6" key="1">
    <citation type="submission" date="2023-04" db="EMBL/GenBank/DDBJ databases">
        <authorList>
            <person name="Vijverberg K."/>
            <person name="Xiong W."/>
            <person name="Schranz E."/>
        </authorList>
    </citation>
    <scope>NUCLEOTIDE SEQUENCE</scope>
</reference>
<proteinExistence type="predicted"/>
<evidence type="ECO:0000313" key="7">
    <source>
        <dbReference type="Proteomes" id="UP001177003"/>
    </source>
</evidence>
<dbReference type="InterPro" id="IPR027417">
    <property type="entry name" value="P-loop_NTPase"/>
</dbReference>
<feature type="compositionally biased region" description="Basic and acidic residues" evidence="4">
    <location>
        <begin position="1066"/>
        <end position="1095"/>
    </location>
</feature>
<dbReference type="Pfam" id="PF00403">
    <property type="entry name" value="HMA"/>
    <property type="match status" value="1"/>
</dbReference>
<feature type="region of interest" description="Disordered" evidence="4">
    <location>
        <begin position="1064"/>
        <end position="1095"/>
    </location>
</feature>
<dbReference type="PANTHER" id="PTHR11017">
    <property type="entry name" value="LEUCINE-RICH REPEAT-CONTAINING PROTEIN"/>
    <property type="match status" value="1"/>
</dbReference>
<dbReference type="GO" id="GO:0016020">
    <property type="term" value="C:membrane"/>
    <property type="evidence" value="ECO:0007669"/>
    <property type="project" value="UniProtKB-SubCell"/>
</dbReference>
<dbReference type="SUPFAM" id="SSF52540">
    <property type="entry name" value="P-loop containing nucleoside triphosphate hydrolases"/>
    <property type="match status" value="1"/>
</dbReference>
<dbReference type="InterPro" id="IPR036390">
    <property type="entry name" value="WH_DNA-bd_sf"/>
</dbReference>
<accession>A0AA35ZJQ1</accession>
<dbReference type="AlphaFoldDB" id="A0AA35ZJQ1"/>
<dbReference type="Gene3D" id="3.80.10.10">
    <property type="entry name" value="Ribonuclease Inhibitor"/>
    <property type="match status" value="2"/>
</dbReference>
<dbReference type="InterPro" id="IPR042197">
    <property type="entry name" value="Apaf_helical"/>
</dbReference>
<dbReference type="PRINTS" id="PR00364">
    <property type="entry name" value="DISEASERSIST"/>
</dbReference>
<dbReference type="PROSITE" id="PS50846">
    <property type="entry name" value="HMA_2"/>
    <property type="match status" value="1"/>
</dbReference>
<evidence type="ECO:0000313" key="6">
    <source>
        <dbReference type="EMBL" id="CAI9293463.1"/>
    </source>
</evidence>
<feature type="domain" description="HMA" evidence="5">
    <location>
        <begin position="997"/>
        <end position="1063"/>
    </location>
</feature>
<dbReference type="InterPro" id="IPR058192">
    <property type="entry name" value="WHD_ROQ1-like"/>
</dbReference>
<evidence type="ECO:0000256" key="3">
    <source>
        <dbReference type="ARBA" id="ARBA00022737"/>
    </source>
</evidence>
<dbReference type="SUPFAM" id="SSF52058">
    <property type="entry name" value="L domain-like"/>
    <property type="match status" value="1"/>
</dbReference>
<dbReference type="Pfam" id="PF23282">
    <property type="entry name" value="WHD_ROQ1"/>
    <property type="match status" value="1"/>
</dbReference>
<evidence type="ECO:0000259" key="5">
    <source>
        <dbReference type="PROSITE" id="PS50846"/>
    </source>
</evidence>
<dbReference type="InterPro" id="IPR044974">
    <property type="entry name" value="Disease_R_plants"/>
</dbReference>
<evidence type="ECO:0000256" key="4">
    <source>
        <dbReference type="SAM" id="MobiDB-lite"/>
    </source>
</evidence>
<dbReference type="InterPro" id="IPR002182">
    <property type="entry name" value="NB-ARC"/>
</dbReference>
<comment type="subcellular location">
    <subcellularLocation>
        <location evidence="1">Membrane</location>
        <topology evidence="1">Peripheral membrane protein</topology>
    </subcellularLocation>
</comment>
<dbReference type="PANTHER" id="PTHR11017:SF307">
    <property type="entry name" value="TIR DOMAIN, P-LOOP CONTAINING NUCLEOSIDE TRIPHOSPHATE HYDROLASE"/>
    <property type="match status" value="1"/>
</dbReference>
<dbReference type="SUPFAM" id="SSF46785">
    <property type="entry name" value="Winged helix' DNA-binding domain"/>
    <property type="match status" value="1"/>
</dbReference>
<gene>
    <name evidence="6" type="ORF">LSALG_LOCUS32487</name>
</gene>
<dbReference type="GO" id="GO:0009626">
    <property type="term" value="P:plant-type hypersensitive response"/>
    <property type="evidence" value="ECO:0007669"/>
    <property type="project" value="UniProtKB-KW"/>
</dbReference>
<protein>
    <recommendedName>
        <fullName evidence="5">HMA domain-containing protein</fullName>
    </recommendedName>
</protein>
<dbReference type="EMBL" id="OX465083">
    <property type="protein sequence ID" value="CAI9293463.1"/>
    <property type="molecule type" value="Genomic_DNA"/>
</dbReference>
<dbReference type="InterPro" id="IPR006121">
    <property type="entry name" value="HMA_dom"/>
</dbReference>
<dbReference type="Pfam" id="PF00931">
    <property type="entry name" value="NB-ARC"/>
    <property type="match status" value="1"/>
</dbReference>
<keyword evidence="7" id="KW-1185">Reference proteome</keyword>
<sequence length="1127" mass="128683">MCSFTPEAECQKKIIETIYEKLDCKKFHLPNNLPGMASRYEDISSIINEPNVNFIAICGMGGSGKTTLAKYIYNRNLKSSENICFLEEIGGRCKGHDDLLQLQEQLLSEILGGKNRKIPSVSPVTCKIEEALQTKKAFIILDDISEYAQLEALLGTGKINAQSKIIITSRVQISDQWFESRSWRCRKYEMKLLNDDESLDLLCGHTFISKFPTEGFKKLSVQAVHHCEGNPLALEVLGRLLAEENSLQYWKSTLRSFETEIAFGIQCILLRSYELLPHHFNRQLFLHIACFFVGKDKDYVEKILEDDCSAISGIKILSNRCLLSVSTKNKLMMHNLLQEMGKDIVRQEAIKFPAKRSRVWLSSDSYKIMSKGEGSETVEGLTLDMEMLRKEEFPIKSLKLKTDALNKMDKLKLLHFNLVYLDGSYENVSEDLRWLCWFGFHLKTIPSDLSMGKLVALDLSYSKLEVFEPPMVLQSLKILNLKDSYNLVEIRNMSRIPHLETLILWNCHSLVRVCDSIGQLASLALLNMTGCKKVCKRQKRNALVRLVASSFSGGVAEQPTFSFPQSLKQLFLKDCHLECTDFFPLNFRFQTSLKYLNLGNSLFELLPCYEHLKSLRVLDLSLCLRLKWILCLPSTLTELYVYYCKSLEKISFQSHRFTLQEFGYEGCISLSQIEGFIKLVPIAKLEENDLGHMNWLKEYQNREICLVGDDELTKGRSPCVQILYEFGIMSTSLPDIKDPNMKPDYVSKESSLSFEVPSCPMIRKLKGLDVTFRYTISGDDYMAWFCKISTTNGVDLMYNPKVFGKPKFGNVGIWLSYWPIGNTLDIGDIVNVSIVVMSGLEVQECGVSLVYVDENVTKETLKNNMDWEEILGGDLSGFQLSTGAYYLCRRDFYELMNVGKLTLDWFRILVGDTIDDTEVRGWRKTGRPKQLNPSFTELKNFQCIIHGPQLEEVYKIAKMPKSSFVDKTLEFTSSMFGKTMKSSTSSKSSDTTIEKRSLKVVLKVDFPNDKEKIKAFKKLSRLSGIDSISADMKDKKLTVTGDIDPVQIVAILRKSWHTELVAVGPAKEEKRDGKKEEKRDGKKEDKDDDQKKKEEALLEAYKSYNPYMPHYYSTHSVEENPNACAIC</sequence>
<evidence type="ECO:0000256" key="1">
    <source>
        <dbReference type="ARBA" id="ARBA00004170"/>
    </source>
</evidence>
<organism evidence="6 7">
    <name type="scientific">Lactuca saligna</name>
    <name type="common">Willowleaf lettuce</name>
    <dbReference type="NCBI Taxonomy" id="75948"/>
    <lineage>
        <taxon>Eukaryota</taxon>
        <taxon>Viridiplantae</taxon>
        <taxon>Streptophyta</taxon>
        <taxon>Embryophyta</taxon>
        <taxon>Tracheophyta</taxon>
        <taxon>Spermatophyta</taxon>
        <taxon>Magnoliopsida</taxon>
        <taxon>eudicotyledons</taxon>
        <taxon>Gunneridae</taxon>
        <taxon>Pentapetalae</taxon>
        <taxon>asterids</taxon>
        <taxon>campanulids</taxon>
        <taxon>Asterales</taxon>
        <taxon>Asteraceae</taxon>
        <taxon>Cichorioideae</taxon>
        <taxon>Cichorieae</taxon>
        <taxon>Lactucinae</taxon>
        <taxon>Lactuca</taxon>
    </lineage>
</organism>
<dbReference type="Gene3D" id="3.30.70.100">
    <property type="match status" value="1"/>
</dbReference>